<dbReference type="PANTHER" id="PTHR30157">
    <property type="entry name" value="FERRIC REDUCTASE, NADPH-DEPENDENT"/>
    <property type="match status" value="1"/>
</dbReference>
<evidence type="ECO:0000259" key="1">
    <source>
        <dbReference type="PROSITE" id="PS51384"/>
    </source>
</evidence>
<dbReference type="Proteomes" id="UP000244962">
    <property type="component" value="Unassembled WGS sequence"/>
</dbReference>
<keyword evidence="3" id="KW-1185">Reference proteome</keyword>
<dbReference type="PANTHER" id="PTHR30157:SF0">
    <property type="entry name" value="NADPH-DEPENDENT FERRIC-CHELATE REDUCTASE"/>
    <property type="match status" value="1"/>
</dbReference>
<dbReference type="SUPFAM" id="SSF63380">
    <property type="entry name" value="Riboflavin synthase domain-like"/>
    <property type="match status" value="1"/>
</dbReference>
<organism evidence="2 3">
    <name type="scientific">Mycetocola zhujimingii</name>
    <dbReference type="NCBI Taxonomy" id="2079792"/>
    <lineage>
        <taxon>Bacteria</taxon>
        <taxon>Bacillati</taxon>
        <taxon>Actinomycetota</taxon>
        <taxon>Actinomycetes</taxon>
        <taxon>Micrococcales</taxon>
        <taxon>Microbacteriaceae</taxon>
        <taxon>Mycetocola</taxon>
    </lineage>
</organism>
<dbReference type="AlphaFoldDB" id="A0A2U1TFX6"/>
<dbReference type="GO" id="GO:0016491">
    <property type="term" value="F:oxidoreductase activity"/>
    <property type="evidence" value="ECO:0007669"/>
    <property type="project" value="InterPro"/>
</dbReference>
<dbReference type="EMBL" id="QEFB01000003">
    <property type="protein sequence ID" value="PWC07683.1"/>
    <property type="molecule type" value="Genomic_DNA"/>
</dbReference>
<evidence type="ECO:0000313" key="3">
    <source>
        <dbReference type="Proteomes" id="UP000244962"/>
    </source>
</evidence>
<feature type="domain" description="FAD-binding FR-type" evidence="1">
    <location>
        <begin position="40"/>
        <end position="166"/>
    </location>
</feature>
<dbReference type="InterPro" id="IPR039374">
    <property type="entry name" value="SIP_fam"/>
</dbReference>
<dbReference type="InterPro" id="IPR007037">
    <property type="entry name" value="SIP_rossman_dom"/>
</dbReference>
<dbReference type="InterPro" id="IPR017927">
    <property type="entry name" value="FAD-bd_FR_type"/>
</dbReference>
<dbReference type="PROSITE" id="PS51384">
    <property type="entry name" value="FAD_FR"/>
    <property type="match status" value="1"/>
</dbReference>
<accession>A0A2U1TFX6</accession>
<dbReference type="InterPro" id="IPR039261">
    <property type="entry name" value="FNR_nucleotide-bd"/>
</dbReference>
<dbReference type="RefSeq" id="WP_108962431.1">
    <property type="nucleotide sequence ID" value="NZ_QEFB01000003.1"/>
</dbReference>
<dbReference type="InterPro" id="IPR017938">
    <property type="entry name" value="Riboflavin_synthase-like_b-brl"/>
</dbReference>
<comment type="caution">
    <text evidence="2">The sequence shown here is derived from an EMBL/GenBank/DDBJ whole genome shotgun (WGS) entry which is preliminary data.</text>
</comment>
<reference evidence="3" key="1">
    <citation type="submission" date="2018-04" db="EMBL/GenBank/DDBJ databases">
        <authorList>
            <person name="Liu S."/>
            <person name="Wang Z."/>
            <person name="Li J."/>
        </authorList>
    </citation>
    <scope>NUCLEOTIDE SEQUENCE [LARGE SCALE GENOMIC DNA]</scope>
    <source>
        <strain evidence="3">622</strain>
    </source>
</reference>
<gene>
    <name evidence="2" type="ORF">DF223_05200</name>
</gene>
<sequence>MLTTTDTPVAASARFAPSAVRTSATTAARSVPVRAVKPAARPYAVTVSGIEELTPTFRRVTFTGAELHEFGTDGLDQRVKVMLPLPGIGFTPLDATNWYGAWRELPDEKRNPLRTYTVRAVRPELREIDIDFVAHGDSGPASRWVAHAQPGDQLVVVGPSVRTDGLVSGVEWKPGDATSVLLAGDETAAPAICSIVSSLPRDARGCAFIEVPTIADVLPIDAPDGIHVTWLARGDAAHGSALDPAVRAWTDNFITDGHRGERLADVDIDNGILWEVPDPASHSGGLYAWLAGEAGVIKTLRRFLVSETGLDRHQVAFMGYWRVGRAES</sequence>
<name>A0A2U1TFX6_9MICO</name>
<evidence type="ECO:0000313" key="2">
    <source>
        <dbReference type="EMBL" id="PWC07683.1"/>
    </source>
</evidence>
<protein>
    <submittedName>
        <fullName evidence="2">Siderophore-interacting protein</fullName>
    </submittedName>
</protein>
<dbReference type="Pfam" id="PF04954">
    <property type="entry name" value="SIP"/>
    <property type="match status" value="1"/>
</dbReference>
<dbReference type="Pfam" id="PF08021">
    <property type="entry name" value="FAD_binding_9"/>
    <property type="match status" value="1"/>
</dbReference>
<dbReference type="Gene3D" id="3.40.50.80">
    <property type="entry name" value="Nucleotide-binding domain of ferredoxin-NADP reductase (FNR) module"/>
    <property type="match status" value="1"/>
</dbReference>
<dbReference type="Gene3D" id="2.40.30.10">
    <property type="entry name" value="Translation factors"/>
    <property type="match status" value="1"/>
</dbReference>
<dbReference type="CDD" id="cd06193">
    <property type="entry name" value="siderophore_interacting"/>
    <property type="match status" value="1"/>
</dbReference>
<dbReference type="InterPro" id="IPR013113">
    <property type="entry name" value="SIP_FAD-bd"/>
</dbReference>
<proteinExistence type="predicted"/>